<accession>A0A9N9GU28</accession>
<keyword evidence="2" id="KW-0285">Flavoprotein</keyword>
<dbReference type="OrthoDB" id="7777654at2759"/>
<keyword evidence="3" id="KW-0560">Oxidoreductase</keyword>
<evidence type="ECO:0000256" key="2">
    <source>
        <dbReference type="ARBA" id="ARBA00022630"/>
    </source>
</evidence>
<dbReference type="Pfam" id="PF01946">
    <property type="entry name" value="Thi4"/>
    <property type="match status" value="1"/>
</dbReference>
<dbReference type="Pfam" id="PF07992">
    <property type="entry name" value="Pyr_redox_2"/>
    <property type="match status" value="1"/>
</dbReference>
<evidence type="ECO:0000256" key="1">
    <source>
        <dbReference type="ARBA" id="ARBA00009333"/>
    </source>
</evidence>
<sequence>MSYDLIIIGAGPAGLTAAIYARRALLKCLILEKSLAGGKLNKTADVDNYPEEVLKLEKNEKKFVVKTNEGNSFISKAVIIASGAVEKELGIKGEREFANQGVSYCAICDGFLFRGKEVVVVGGGYSALETALYMSNVANQVYLIHRRTEFRAEKEIVEKAESNSKITFLLNSILTEIQGGEGVEKVIASNLADNKKSELLVNAVFPCIGLSPFSSFTHELGVCDREKYIAIKDDCSTAVPGLFAAGDVARISQNKIKQIVTAVAEGAIAAQSVIKYLEKL</sequence>
<dbReference type="SUPFAM" id="SSF51905">
    <property type="entry name" value="FAD/NAD(P)-binding domain"/>
    <property type="match status" value="1"/>
</dbReference>
<dbReference type="InterPro" id="IPR023753">
    <property type="entry name" value="FAD/NAD-binding_dom"/>
</dbReference>
<dbReference type="Gene3D" id="3.50.50.60">
    <property type="entry name" value="FAD/NAD(P)-binding domain"/>
    <property type="match status" value="3"/>
</dbReference>
<gene>
    <name evidence="5" type="ORF">POCULU_LOCUS8670</name>
</gene>
<dbReference type="GO" id="GO:0016491">
    <property type="term" value="F:oxidoreductase activity"/>
    <property type="evidence" value="ECO:0007669"/>
    <property type="project" value="UniProtKB-KW"/>
</dbReference>
<protein>
    <submittedName>
        <fullName evidence="5">3593_t:CDS:1</fullName>
    </submittedName>
</protein>
<feature type="domain" description="FAD/NAD(P)-binding" evidence="4">
    <location>
        <begin position="44"/>
        <end position="266"/>
    </location>
</feature>
<dbReference type="GO" id="GO:0097237">
    <property type="term" value="P:cellular response to toxic substance"/>
    <property type="evidence" value="ECO:0007669"/>
    <property type="project" value="UniProtKB-ARBA"/>
</dbReference>
<dbReference type="InterPro" id="IPR036188">
    <property type="entry name" value="FAD/NAD-bd_sf"/>
</dbReference>
<comment type="caution">
    <text evidence="5">The sequence shown here is derived from an EMBL/GenBank/DDBJ whole genome shotgun (WGS) entry which is preliminary data.</text>
</comment>
<evidence type="ECO:0000313" key="5">
    <source>
        <dbReference type="EMBL" id="CAG8626440.1"/>
    </source>
</evidence>
<proteinExistence type="inferred from homology"/>
<dbReference type="EMBL" id="CAJVPJ010002653">
    <property type="protein sequence ID" value="CAG8626440.1"/>
    <property type="molecule type" value="Genomic_DNA"/>
</dbReference>
<keyword evidence="6" id="KW-1185">Reference proteome</keyword>
<comment type="similarity">
    <text evidence="1">Belongs to the class-II pyridine nucleotide-disulfide oxidoreductase family.</text>
</comment>
<organism evidence="5 6">
    <name type="scientific">Paraglomus occultum</name>
    <dbReference type="NCBI Taxonomy" id="144539"/>
    <lineage>
        <taxon>Eukaryota</taxon>
        <taxon>Fungi</taxon>
        <taxon>Fungi incertae sedis</taxon>
        <taxon>Mucoromycota</taxon>
        <taxon>Glomeromycotina</taxon>
        <taxon>Glomeromycetes</taxon>
        <taxon>Paraglomerales</taxon>
        <taxon>Paraglomeraceae</taxon>
        <taxon>Paraglomus</taxon>
    </lineage>
</organism>
<evidence type="ECO:0000256" key="3">
    <source>
        <dbReference type="ARBA" id="ARBA00023002"/>
    </source>
</evidence>
<dbReference type="AlphaFoldDB" id="A0A9N9GU28"/>
<dbReference type="InterPro" id="IPR050097">
    <property type="entry name" value="Ferredoxin-NADP_redctase_2"/>
</dbReference>
<dbReference type="Proteomes" id="UP000789572">
    <property type="component" value="Unassembled WGS sequence"/>
</dbReference>
<dbReference type="PANTHER" id="PTHR48105">
    <property type="entry name" value="THIOREDOXIN REDUCTASE 1-RELATED-RELATED"/>
    <property type="match status" value="1"/>
</dbReference>
<dbReference type="PRINTS" id="PR00469">
    <property type="entry name" value="PNDRDTASEII"/>
</dbReference>
<evidence type="ECO:0000313" key="6">
    <source>
        <dbReference type="Proteomes" id="UP000789572"/>
    </source>
</evidence>
<dbReference type="PRINTS" id="PR00368">
    <property type="entry name" value="FADPNR"/>
</dbReference>
<reference evidence="5" key="1">
    <citation type="submission" date="2021-06" db="EMBL/GenBank/DDBJ databases">
        <authorList>
            <person name="Kallberg Y."/>
            <person name="Tangrot J."/>
            <person name="Rosling A."/>
        </authorList>
    </citation>
    <scope>NUCLEOTIDE SEQUENCE</scope>
    <source>
        <strain evidence="5">IA702</strain>
    </source>
</reference>
<name>A0A9N9GU28_9GLOM</name>
<evidence type="ECO:0000259" key="4">
    <source>
        <dbReference type="Pfam" id="PF07992"/>
    </source>
</evidence>